<dbReference type="PANTHER" id="PTHR24224">
    <property type="entry name" value="CARDIOACCELERATORY PEPTIDE RECEPTOR-RELATED"/>
    <property type="match status" value="1"/>
</dbReference>
<keyword evidence="1" id="KW-0472">Membrane</keyword>
<evidence type="ECO:0000313" key="3">
    <source>
        <dbReference type="WBParaSite" id="PDA_v2.g984.t1"/>
    </source>
</evidence>
<name>A0A914QZP0_9BILA</name>
<keyword evidence="1" id="KW-0812">Transmembrane</keyword>
<accession>A0A914QZP0</accession>
<keyword evidence="2" id="KW-1185">Reference proteome</keyword>
<dbReference type="GO" id="GO:0016020">
    <property type="term" value="C:membrane"/>
    <property type="evidence" value="ECO:0007669"/>
    <property type="project" value="TreeGrafter"/>
</dbReference>
<dbReference type="InterPro" id="IPR052665">
    <property type="entry name" value="Neuropeptide-GPCR"/>
</dbReference>
<dbReference type="Proteomes" id="UP000887578">
    <property type="component" value="Unplaced"/>
</dbReference>
<dbReference type="AlphaFoldDB" id="A0A914QZP0"/>
<keyword evidence="1" id="KW-1133">Transmembrane helix</keyword>
<feature type="transmembrane region" description="Helical" evidence="1">
    <location>
        <begin position="58"/>
        <end position="77"/>
    </location>
</feature>
<dbReference type="SUPFAM" id="SSF81321">
    <property type="entry name" value="Family A G protein-coupled receptor-like"/>
    <property type="match status" value="1"/>
</dbReference>
<evidence type="ECO:0000256" key="1">
    <source>
        <dbReference type="SAM" id="Phobius"/>
    </source>
</evidence>
<sequence>MKGNFMCKYTAYVANATACHSNWIWVCMYTQRYVHIFYPMYRVMPTGIWSIVKDTKKLVLLSGVFAIIAEFWLIFLFKEVKLNINNQFATFCGPDTDLIKYGNFSR</sequence>
<dbReference type="Gene3D" id="1.20.1070.10">
    <property type="entry name" value="Rhodopsin 7-helix transmembrane proteins"/>
    <property type="match status" value="1"/>
</dbReference>
<evidence type="ECO:0000313" key="2">
    <source>
        <dbReference type="Proteomes" id="UP000887578"/>
    </source>
</evidence>
<dbReference type="PANTHER" id="PTHR24224:SF1">
    <property type="entry name" value="G-PROTEIN COUPLED RECEPTORS FAMILY 1 PROFILE DOMAIN-CONTAINING PROTEIN"/>
    <property type="match status" value="1"/>
</dbReference>
<organism evidence="2 3">
    <name type="scientific">Panagrolaimus davidi</name>
    <dbReference type="NCBI Taxonomy" id="227884"/>
    <lineage>
        <taxon>Eukaryota</taxon>
        <taxon>Metazoa</taxon>
        <taxon>Ecdysozoa</taxon>
        <taxon>Nematoda</taxon>
        <taxon>Chromadorea</taxon>
        <taxon>Rhabditida</taxon>
        <taxon>Tylenchina</taxon>
        <taxon>Panagrolaimomorpha</taxon>
        <taxon>Panagrolaimoidea</taxon>
        <taxon>Panagrolaimidae</taxon>
        <taxon>Panagrolaimus</taxon>
    </lineage>
</organism>
<reference evidence="3" key="1">
    <citation type="submission" date="2022-11" db="UniProtKB">
        <authorList>
            <consortium name="WormBaseParasite"/>
        </authorList>
    </citation>
    <scope>IDENTIFICATION</scope>
</reference>
<proteinExistence type="predicted"/>
<protein>
    <submittedName>
        <fullName evidence="3">Uncharacterized protein</fullName>
    </submittedName>
</protein>
<dbReference type="WBParaSite" id="PDA_v2.g984.t1">
    <property type="protein sequence ID" value="PDA_v2.g984.t1"/>
    <property type="gene ID" value="PDA_v2.g984"/>
</dbReference>